<evidence type="ECO:0000256" key="5">
    <source>
        <dbReference type="ARBA" id="ARBA00022989"/>
    </source>
</evidence>
<keyword evidence="12" id="KW-1185">Reference proteome</keyword>
<dbReference type="SMART" id="SM00303">
    <property type="entry name" value="GPS"/>
    <property type="match status" value="1"/>
</dbReference>
<evidence type="ECO:0000256" key="1">
    <source>
        <dbReference type="ARBA" id="ARBA00004651"/>
    </source>
</evidence>
<dbReference type="InterPro" id="IPR000742">
    <property type="entry name" value="EGF"/>
</dbReference>
<dbReference type="PANTHER" id="PTHR12011">
    <property type="entry name" value="ADHESION G-PROTEIN COUPLED RECEPTOR"/>
    <property type="match status" value="1"/>
</dbReference>
<reference evidence="11" key="1">
    <citation type="submission" date="2023-07" db="EMBL/GenBank/DDBJ databases">
        <authorList>
            <person name="Stuckert A."/>
        </authorList>
    </citation>
    <scope>NUCLEOTIDE SEQUENCE</scope>
</reference>
<dbReference type="Proteomes" id="UP001176940">
    <property type="component" value="Unassembled WGS sequence"/>
</dbReference>
<dbReference type="Pfam" id="PF01825">
    <property type="entry name" value="GPS"/>
    <property type="match status" value="1"/>
</dbReference>
<dbReference type="InterPro" id="IPR018097">
    <property type="entry name" value="EGF_Ca-bd_CS"/>
</dbReference>
<evidence type="ECO:0000256" key="8">
    <source>
        <dbReference type="PROSITE-ProRule" id="PRU00076"/>
    </source>
</evidence>
<evidence type="ECO:0000256" key="3">
    <source>
        <dbReference type="ARBA" id="ARBA00022536"/>
    </source>
</evidence>
<keyword evidence="2" id="KW-1003">Cell membrane</keyword>
<accession>A0ABN9LCA4</accession>
<dbReference type="InterPro" id="IPR046338">
    <property type="entry name" value="GAIN_dom_sf"/>
</dbReference>
<dbReference type="SMART" id="SM00179">
    <property type="entry name" value="EGF_CA"/>
    <property type="match status" value="1"/>
</dbReference>
<keyword evidence="7" id="KW-1015">Disulfide bond</keyword>
<keyword evidence="3 8" id="KW-0245">EGF-like domain</keyword>
<dbReference type="InterPro" id="IPR057244">
    <property type="entry name" value="GAIN_B"/>
</dbReference>
<evidence type="ECO:0000259" key="9">
    <source>
        <dbReference type="PROSITE" id="PS50026"/>
    </source>
</evidence>
<sequence length="508" mass="56715">MAWQDDNECQNATYICGDHANCTNTKGSYFCMCAPGYASSSGAERFMTNDGTFCRGEAFIDAPRALRSQECIAVSRDRNAWSGHRSAARSRKGLFWIRGGRRTVNTIKEPIAILQEIQRSTTRELLPVDVISYVEVLAASSPLLGTLNKTAPNKEALTNTTITTFVNTVNNFVEKDKISVWKKLTEENRKKSLTKLLHTTEQLALEMSQNFQRTTQVNVDASDMALKLFTFDSNRVKHIHPHALMEGDYIKISPKKKEASTPNGKERTVHYAPVSENIYDTPFLCVTCIPYIVFSSSSDSGIRALNTNDNGGTVSVVFLRYDNIGSLLASSEDEAETDNSNTLEASEIVNSPVIAAAINSNPPTLYQLEKILFILKHLQCELAGMNSDRIIDVNALQIIWIVIGQYELSSRHKGDIGFNRLGAKPSMDTEATKCAFWKYAPESLRGEWSTGGCEVEYSNISHTACKCDHLTHFAILMSSPNYNQAIIEFLLMQRYRLDVVFSSTFLLR</sequence>
<dbReference type="PROSITE" id="PS50026">
    <property type="entry name" value="EGF_3"/>
    <property type="match status" value="1"/>
</dbReference>
<evidence type="ECO:0000313" key="11">
    <source>
        <dbReference type="EMBL" id="CAJ0937115.1"/>
    </source>
</evidence>
<dbReference type="EMBL" id="CAUEEQ010013177">
    <property type="protein sequence ID" value="CAJ0937115.1"/>
    <property type="molecule type" value="Genomic_DNA"/>
</dbReference>
<name>A0ABN9LCA4_9NEOB</name>
<dbReference type="Pfam" id="PF16489">
    <property type="entry name" value="GAIN"/>
    <property type="match status" value="1"/>
</dbReference>
<dbReference type="InterPro" id="IPR001881">
    <property type="entry name" value="EGF-like_Ca-bd_dom"/>
</dbReference>
<keyword evidence="5" id="KW-1133">Transmembrane helix</keyword>
<feature type="domain" description="GAIN-B" evidence="10">
    <location>
        <begin position="265"/>
        <end position="483"/>
    </location>
</feature>
<dbReference type="InterPro" id="IPR000152">
    <property type="entry name" value="EGF-type_Asp/Asn_hydroxyl_site"/>
</dbReference>
<dbReference type="PROSITE" id="PS01187">
    <property type="entry name" value="EGF_CA"/>
    <property type="match status" value="1"/>
</dbReference>
<dbReference type="PROSITE" id="PS50221">
    <property type="entry name" value="GAIN_B"/>
    <property type="match status" value="1"/>
</dbReference>
<evidence type="ECO:0000259" key="10">
    <source>
        <dbReference type="PROSITE" id="PS50221"/>
    </source>
</evidence>
<dbReference type="Gene3D" id="2.60.220.50">
    <property type="match status" value="1"/>
</dbReference>
<dbReference type="Pfam" id="PF07645">
    <property type="entry name" value="EGF_CA"/>
    <property type="match status" value="1"/>
</dbReference>
<comment type="subcellular location">
    <subcellularLocation>
        <location evidence="1">Cell membrane</location>
        <topology evidence="1">Multi-pass membrane protein</topology>
    </subcellularLocation>
</comment>
<feature type="domain" description="EGF-like" evidence="9">
    <location>
        <begin position="5"/>
        <end position="43"/>
    </location>
</feature>
<comment type="caution">
    <text evidence="11">The sequence shown here is derived from an EMBL/GenBank/DDBJ whole genome shotgun (WGS) entry which is preliminary data.</text>
</comment>
<dbReference type="InterPro" id="IPR049883">
    <property type="entry name" value="NOTCH1_EGF-like"/>
</dbReference>
<evidence type="ECO:0000256" key="2">
    <source>
        <dbReference type="ARBA" id="ARBA00022475"/>
    </source>
</evidence>
<dbReference type="Gene3D" id="2.10.25.10">
    <property type="entry name" value="Laminin"/>
    <property type="match status" value="1"/>
</dbReference>
<keyword evidence="6" id="KW-0472">Membrane</keyword>
<comment type="caution">
    <text evidence="8">Lacks conserved residue(s) required for the propagation of feature annotation.</text>
</comment>
<evidence type="ECO:0000256" key="7">
    <source>
        <dbReference type="ARBA" id="ARBA00023157"/>
    </source>
</evidence>
<dbReference type="SUPFAM" id="SSF57196">
    <property type="entry name" value="EGF/Laminin"/>
    <property type="match status" value="1"/>
</dbReference>
<protein>
    <submittedName>
        <fullName evidence="11">Uncharacterized protein</fullName>
    </submittedName>
</protein>
<proteinExistence type="predicted"/>
<gene>
    <name evidence="11" type="ORF">RIMI_LOCUS7074760</name>
</gene>
<dbReference type="CDD" id="cd00054">
    <property type="entry name" value="EGF_CA"/>
    <property type="match status" value="1"/>
</dbReference>
<organism evidence="11 12">
    <name type="scientific">Ranitomeya imitator</name>
    <name type="common">mimic poison frog</name>
    <dbReference type="NCBI Taxonomy" id="111125"/>
    <lineage>
        <taxon>Eukaryota</taxon>
        <taxon>Metazoa</taxon>
        <taxon>Chordata</taxon>
        <taxon>Craniata</taxon>
        <taxon>Vertebrata</taxon>
        <taxon>Euteleostomi</taxon>
        <taxon>Amphibia</taxon>
        <taxon>Batrachia</taxon>
        <taxon>Anura</taxon>
        <taxon>Neobatrachia</taxon>
        <taxon>Hyloidea</taxon>
        <taxon>Dendrobatidae</taxon>
        <taxon>Dendrobatinae</taxon>
        <taxon>Ranitomeya</taxon>
    </lineage>
</organism>
<dbReference type="PROSITE" id="PS00010">
    <property type="entry name" value="ASX_HYDROXYL"/>
    <property type="match status" value="1"/>
</dbReference>
<dbReference type="InterPro" id="IPR032471">
    <property type="entry name" value="AGRL2-4_GAIN_subdom_A"/>
</dbReference>
<dbReference type="InterPro" id="IPR000203">
    <property type="entry name" value="GPS"/>
</dbReference>
<dbReference type="PANTHER" id="PTHR12011:SF59">
    <property type="entry name" value="ADHESION G PROTEIN-COUPLED RECEPTOR L4"/>
    <property type="match status" value="1"/>
</dbReference>
<evidence type="ECO:0000256" key="4">
    <source>
        <dbReference type="ARBA" id="ARBA00022692"/>
    </source>
</evidence>
<evidence type="ECO:0000313" key="12">
    <source>
        <dbReference type="Proteomes" id="UP001176940"/>
    </source>
</evidence>
<evidence type="ECO:0000256" key="6">
    <source>
        <dbReference type="ARBA" id="ARBA00023136"/>
    </source>
</evidence>
<keyword evidence="4" id="KW-0812">Transmembrane</keyword>